<feature type="non-terminal residue" evidence="3">
    <location>
        <position position="162"/>
    </location>
</feature>
<dbReference type="GO" id="GO:0005886">
    <property type="term" value="C:plasma membrane"/>
    <property type="evidence" value="ECO:0007669"/>
    <property type="project" value="TreeGrafter"/>
</dbReference>
<feature type="domain" description="Sema" evidence="2">
    <location>
        <begin position="1"/>
        <end position="162"/>
    </location>
</feature>
<gene>
    <name evidence="3" type="ORF">OXD698_LOCUS52074</name>
</gene>
<comment type="caution">
    <text evidence="1">Lacks conserved residue(s) required for the propagation of feature annotation.</text>
</comment>
<dbReference type="GO" id="GO:0030334">
    <property type="term" value="P:regulation of cell migration"/>
    <property type="evidence" value="ECO:0007669"/>
    <property type="project" value="TreeGrafter"/>
</dbReference>
<proteinExistence type="predicted"/>
<evidence type="ECO:0000259" key="2">
    <source>
        <dbReference type="PROSITE" id="PS51004"/>
    </source>
</evidence>
<dbReference type="PANTHER" id="PTHR22625:SF70">
    <property type="entry name" value="PLEXIN A, ISOFORM A"/>
    <property type="match status" value="1"/>
</dbReference>
<feature type="non-terminal residue" evidence="3">
    <location>
        <position position="1"/>
    </location>
</feature>
<dbReference type="EMBL" id="CAJOAZ010027708">
    <property type="protein sequence ID" value="CAF4411639.1"/>
    <property type="molecule type" value="Genomic_DNA"/>
</dbReference>
<organism evidence="3 4">
    <name type="scientific">Adineta steineri</name>
    <dbReference type="NCBI Taxonomy" id="433720"/>
    <lineage>
        <taxon>Eukaryota</taxon>
        <taxon>Metazoa</taxon>
        <taxon>Spiralia</taxon>
        <taxon>Gnathifera</taxon>
        <taxon>Rotifera</taxon>
        <taxon>Eurotatoria</taxon>
        <taxon>Bdelloidea</taxon>
        <taxon>Adinetida</taxon>
        <taxon>Adinetidae</taxon>
        <taxon>Adineta</taxon>
    </lineage>
</organism>
<name>A0A820PXM6_9BILA</name>
<dbReference type="GO" id="GO:0017154">
    <property type="term" value="F:semaphorin receptor activity"/>
    <property type="evidence" value="ECO:0007669"/>
    <property type="project" value="InterPro"/>
</dbReference>
<dbReference type="Gene3D" id="2.130.10.10">
    <property type="entry name" value="YVTN repeat-like/Quinoprotein amine dehydrogenase"/>
    <property type="match status" value="1"/>
</dbReference>
<dbReference type="PROSITE" id="PS51004">
    <property type="entry name" value="SEMA"/>
    <property type="match status" value="1"/>
</dbReference>
<dbReference type="InterPro" id="IPR031148">
    <property type="entry name" value="Plexin"/>
</dbReference>
<evidence type="ECO:0000313" key="4">
    <source>
        <dbReference type="Proteomes" id="UP000663844"/>
    </source>
</evidence>
<comment type="caution">
    <text evidence="3">The sequence shown here is derived from an EMBL/GenBank/DDBJ whole genome shotgun (WGS) entry which is preliminary data.</text>
</comment>
<dbReference type="Pfam" id="PF01403">
    <property type="entry name" value="Sema"/>
    <property type="match status" value="1"/>
</dbReference>
<dbReference type="GO" id="GO:0002116">
    <property type="term" value="C:semaphorin receptor complex"/>
    <property type="evidence" value="ECO:0007669"/>
    <property type="project" value="TreeGrafter"/>
</dbReference>
<protein>
    <recommendedName>
        <fullName evidence="2">Sema domain-containing protein</fullName>
    </recommendedName>
</protein>
<dbReference type="AlphaFoldDB" id="A0A820PXM6"/>
<dbReference type="SUPFAM" id="SSF101912">
    <property type="entry name" value="Sema domain"/>
    <property type="match status" value="1"/>
</dbReference>
<dbReference type="InterPro" id="IPR036352">
    <property type="entry name" value="Semap_dom_sf"/>
</dbReference>
<evidence type="ECO:0000313" key="3">
    <source>
        <dbReference type="EMBL" id="CAF4411639.1"/>
    </source>
</evidence>
<reference evidence="3" key="1">
    <citation type="submission" date="2021-02" db="EMBL/GenBank/DDBJ databases">
        <authorList>
            <person name="Nowell W R."/>
        </authorList>
    </citation>
    <scope>NUCLEOTIDE SEQUENCE</scope>
</reference>
<dbReference type="InterPro" id="IPR001627">
    <property type="entry name" value="Semap_dom"/>
</dbReference>
<sequence length="162" mass="18862">SRQSALQQSTYTLRLLNIRLIKDFFLSYIYGFEHRNISYFLTIQQSDIHHTRTYKLQTKILRFCQTLKQSIIKSYIEIPITCGNNYHYLVTGKFSKEKNIFYGIFRNTTLANSSHTGHAVCAYSIHSIREAFFQTIKRCIVDGKGYRGLGFISPDTHCVSNK</sequence>
<dbReference type="InterPro" id="IPR015943">
    <property type="entry name" value="WD40/YVTN_repeat-like_dom_sf"/>
</dbReference>
<evidence type="ECO:0000256" key="1">
    <source>
        <dbReference type="PROSITE-ProRule" id="PRU00352"/>
    </source>
</evidence>
<dbReference type="PANTHER" id="PTHR22625">
    <property type="entry name" value="PLEXIN"/>
    <property type="match status" value="1"/>
</dbReference>
<accession>A0A820PXM6</accession>
<dbReference type="Proteomes" id="UP000663844">
    <property type="component" value="Unassembled WGS sequence"/>
</dbReference>